<evidence type="ECO:0008006" key="6">
    <source>
        <dbReference type="Google" id="ProtNLM"/>
    </source>
</evidence>
<dbReference type="EMBL" id="JAANQT010001279">
    <property type="protein sequence ID" value="KAG1305800.1"/>
    <property type="molecule type" value="Genomic_DNA"/>
</dbReference>
<dbReference type="InterPro" id="IPR009163">
    <property type="entry name" value="Ap4A_phos1/2"/>
</dbReference>
<dbReference type="GO" id="GO:0009117">
    <property type="term" value="P:nucleotide metabolic process"/>
    <property type="evidence" value="ECO:0007669"/>
    <property type="project" value="InterPro"/>
</dbReference>
<dbReference type="InterPro" id="IPR043171">
    <property type="entry name" value="Ap4A_phos1/2-like"/>
</dbReference>
<evidence type="ECO:0000313" key="5">
    <source>
        <dbReference type="Proteomes" id="UP000716291"/>
    </source>
</evidence>
<dbReference type="PIRSF" id="PIRSF000846">
    <property type="entry name" value="ATP_adenylyltr"/>
    <property type="match status" value="1"/>
</dbReference>
<organism evidence="4 5">
    <name type="scientific">Rhizopus oryzae</name>
    <name type="common">Mucormycosis agent</name>
    <name type="synonym">Rhizopus arrhizus var. delemar</name>
    <dbReference type="NCBI Taxonomy" id="64495"/>
    <lineage>
        <taxon>Eukaryota</taxon>
        <taxon>Fungi</taxon>
        <taxon>Fungi incertae sedis</taxon>
        <taxon>Mucoromycota</taxon>
        <taxon>Mucoromycotina</taxon>
        <taxon>Mucoromycetes</taxon>
        <taxon>Mucorales</taxon>
        <taxon>Mucorineae</taxon>
        <taxon>Rhizopodaceae</taxon>
        <taxon>Rhizopus</taxon>
    </lineage>
</organism>
<protein>
    <recommendedName>
        <fullName evidence="6">ATP adenylyltransferase</fullName>
    </recommendedName>
</protein>
<evidence type="ECO:0000259" key="2">
    <source>
        <dbReference type="Pfam" id="PF09830"/>
    </source>
</evidence>
<accession>A0A9P6X5H4</accession>
<dbReference type="Gene3D" id="3.30.428.70">
    <property type="match status" value="1"/>
</dbReference>
<gene>
    <name evidence="4" type="ORF">G6F64_008092</name>
</gene>
<keyword evidence="5" id="KW-1185">Reference proteome</keyword>
<dbReference type="InterPro" id="IPR019200">
    <property type="entry name" value="ATP_adenylylTrfase_C"/>
</dbReference>
<feature type="domain" description="ATP adenylyltransferase C-terminal" evidence="2">
    <location>
        <begin position="196"/>
        <end position="316"/>
    </location>
</feature>
<evidence type="ECO:0000313" key="4">
    <source>
        <dbReference type="EMBL" id="KAG1305800.1"/>
    </source>
</evidence>
<evidence type="ECO:0000259" key="3">
    <source>
        <dbReference type="Pfam" id="PF19327"/>
    </source>
</evidence>
<dbReference type="InterPro" id="IPR045759">
    <property type="entry name" value="Ap4A_phos1/2_N"/>
</dbReference>
<dbReference type="SUPFAM" id="SSF54197">
    <property type="entry name" value="HIT-like"/>
    <property type="match status" value="1"/>
</dbReference>
<evidence type="ECO:0000256" key="1">
    <source>
        <dbReference type="PIRSR" id="PIRSR000846-1"/>
    </source>
</evidence>
<proteinExistence type="predicted"/>
<dbReference type="PANTHER" id="PTHR38420:SF1">
    <property type="entry name" value="PUTATIVE (AFU_ORTHOLOGUE AFUA_5G14690)-RELATED"/>
    <property type="match status" value="1"/>
</dbReference>
<dbReference type="GO" id="GO:0005524">
    <property type="term" value="F:ATP binding"/>
    <property type="evidence" value="ECO:0007669"/>
    <property type="project" value="InterPro"/>
</dbReference>
<sequence>MLTLQSELFFLYTYFDMSNLQQLVGEKFKAAKESKALFSFETTEVEKESNGINFQITLVPALAKKPQGDDNKEKTSPFINPNPDLLVKELDEHLLLLNKFAVIPNHMLVVTKEQKSQTEPPFPNDLYEVFKIIKEFGSSQPLLAFYNCGENSGASQAHKHVQIIPLKTNGSVQPPIKKAYDEIHDRHVGQIYAINKLPFVHVIMQLDTNVIRAASKKEDLTDYLSQMFFGLLDAMFQQLRENSDEFTTSYNFLMTEEFMMLVPRQKEKATFRYKGEEMDVSLNSLAFAGMILCKREEQLEALKENDIMDLLSQVGIKWNENQKLDAERQMASEAHLA</sequence>
<dbReference type="AlphaFoldDB" id="A0A9P6X5H4"/>
<dbReference type="Pfam" id="PF19327">
    <property type="entry name" value="Ap4A_phos_N"/>
    <property type="match status" value="1"/>
</dbReference>
<dbReference type="Pfam" id="PF09830">
    <property type="entry name" value="ATP_transf"/>
    <property type="match status" value="1"/>
</dbReference>
<dbReference type="Proteomes" id="UP000716291">
    <property type="component" value="Unassembled WGS sequence"/>
</dbReference>
<reference evidence="4" key="1">
    <citation type="journal article" date="2020" name="Microb. Genom.">
        <title>Genetic diversity of clinical and environmental Mucorales isolates obtained from an investigation of mucormycosis cases among solid organ transplant recipients.</title>
        <authorList>
            <person name="Nguyen M.H."/>
            <person name="Kaul D."/>
            <person name="Muto C."/>
            <person name="Cheng S.J."/>
            <person name="Richter R.A."/>
            <person name="Bruno V.M."/>
            <person name="Liu G."/>
            <person name="Beyhan S."/>
            <person name="Sundermann A.J."/>
            <person name="Mounaud S."/>
            <person name="Pasculle A.W."/>
            <person name="Nierman W.C."/>
            <person name="Driscoll E."/>
            <person name="Cumbie R."/>
            <person name="Clancy C.J."/>
            <person name="Dupont C.L."/>
        </authorList>
    </citation>
    <scope>NUCLEOTIDE SEQUENCE</scope>
    <source>
        <strain evidence="4">GL11</strain>
    </source>
</reference>
<feature type="active site" description="Nucleophile" evidence="1">
    <location>
        <position position="160"/>
    </location>
</feature>
<dbReference type="GO" id="GO:0003877">
    <property type="term" value="F:ATP:ADP adenylyltransferase activity"/>
    <property type="evidence" value="ECO:0007669"/>
    <property type="project" value="InterPro"/>
</dbReference>
<dbReference type="OrthoDB" id="10267950at2759"/>
<comment type="caution">
    <text evidence="4">The sequence shown here is derived from an EMBL/GenBank/DDBJ whole genome shotgun (WGS) entry which is preliminary data.</text>
</comment>
<feature type="domain" description="Ap4A phosphorylase 1/2 N-terminal" evidence="3">
    <location>
        <begin position="17"/>
        <end position="178"/>
    </location>
</feature>
<name>A0A9P6X5H4_RHIOR</name>
<dbReference type="InterPro" id="IPR036265">
    <property type="entry name" value="HIT-like_sf"/>
</dbReference>
<dbReference type="PANTHER" id="PTHR38420">
    <property type="entry name" value="AP-4-A PHOSPHORYLASE II"/>
    <property type="match status" value="1"/>
</dbReference>